<reference evidence="3" key="1">
    <citation type="submission" date="2020-10" db="EMBL/GenBank/DDBJ databases">
        <authorList>
            <person name="Gilroy R."/>
        </authorList>
    </citation>
    <scope>NUCLEOTIDE SEQUENCE</scope>
    <source>
        <strain evidence="3">CHK195-12923</strain>
    </source>
</reference>
<accession>A0A9D1SIW0</accession>
<protein>
    <submittedName>
        <fullName evidence="3">Spore maturation protein</fullName>
    </submittedName>
</protein>
<dbReference type="InterPro" id="IPR052549">
    <property type="entry name" value="SpmB"/>
</dbReference>
<dbReference type="AlphaFoldDB" id="A0A9D1SIW0"/>
<organism evidence="3 4">
    <name type="scientific">Candidatus Coproplasma excrementigallinarum</name>
    <dbReference type="NCBI Taxonomy" id="2840747"/>
    <lineage>
        <taxon>Bacteria</taxon>
        <taxon>Bacillati</taxon>
        <taxon>Bacillota</taxon>
        <taxon>Clostridia</taxon>
        <taxon>Eubacteriales</taxon>
        <taxon>Candidatus Coproplasma</taxon>
    </lineage>
</organism>
<keyword evidence="1" id="KW-0812">Transmembrane</keyword>
<dbReference type="GO" id="GO:0005886">
    <property type="term" value="C:plasma membrane"/>
    <property type="evidence" value="ECO:0007669"/>
    <property type="project" value="TreeGrafter"/>
</dbReference>
<dbReference type="EMBL" id="DVNE01000060">
    <property type="protein sequence ID" value="HIU62119.1"/>
    <property type="molecule type" value="Genomic_DNA"/>
</dbReference>
<dbReference type="InterPro" id="IPR011642">
    <property type="entry name" value="Gate_dom"/>
</dbReference>
<sequence length="167" mass="17913">MALIIPLLFIAVIGFAAVKRVNVYGGFTRGAESALKFTLNLLPCLAAVFMMCELFEVSGLSAFVIKWLSPAFNFFGIPEGLTKLILIKPLSGSGSLAYLTEIMETYGADSYIARCACVCYGSSETVFYVSAVYFVGVRAKGLFRPIAISLLAAFAATALACLLCRVM</sequence>
<feature type="domain" description="Nucleoside transporter/FeoB GTPase Gate" evidence="2">
    <location>
        <begin position="39"/>
        <end position="134"/>
    </location>
</feature>
<reference evidence="3" key="2">
    <citation type="journal article" date="2021" name="PeerJ">
        <title>Extensive microbial diversity within the chicken gut microbiome revealed by metagenomics and culture.</title>
        <authorList>
            <person name="Gilroy R."/>
            <person name="Ravi A."/>
            <person name="Getino M."/>
            <person name="Pursley I."/>
            <person name="Horton D.L."/>
            <person name="Alikhan N.F."/>
            <person name="Baker D."/>
            <person name="Gharbi K."/>
            <person name="Hall N."/>
            <person name="Watson M."/>
            <person name="Adriaenssens E.M."/>
            <person name="Foster-Nyarko E."/>
            <person name="Jarju S."/>
            <person name="Secka A."/>
            <person name="Antonio M."/>
            <person name="Oren A."/>
            <person name="Chaudhuri R.R."/>
            <person name="La Ragione R."/>
            <person name="Hildebrand F."/>
            <person name="Pallen M.J."/>
        </authorList>
    </citation>
    <scope>NUCLEOTIDE SEQUENCE</scope>
    <source>
        <strain evidence="3">CHK195-12923</strain>
    </source>
</reference>
<name>A0A9D1SIW0_9FIRM</name>
<dbReference type="Pfam" id="PF07670">
    <property type="entry name" value="Gate"/>
    <property type="match status" value="1"/>
</dbReference>
<dbReference type="PANTHER" id="PTHR35793:SF2">
    <property type="entry name" value="INNER MEMBRANE PROTEIN YJIG"/>
    <property type="match status" value="1"/>
</dbReference>
<proteinExistence type="predicted"/>
<dbReference type="PANTHER" id="PTHR35793">
    <property type="entry name" value="INNER MEMBRANE PROTEIN YJIG"/>
    <property type="match status" value="1"/>
</dbReference>
<comment type="caution">
    <text evidence="3">The sequence shown here is derived from an EMBL/GenBank/DDBJ whole genome shotgun (WGS) entry which is preliminary data.</text>
</comment>
<evidence type="ECO:0000256" key="1">
    <source>
        <dbReference type="SAM" id="Phobius"/>
    </source>
</evidence>
<dbReference type="Proteomes" id="UP000824110">
    <property type="component" value="Unassembled WGS sequence"/>
</dbReference>
<keyword evidence="1" id="KW-1133">Transmembrane helix</keyword>
<evidence type="ECO:0000313" key="3">
    <source>
        <dbReference type="EMBL" id="HIU62119.1"/>
    </source>
</evidence>
<feature type="transmembrane region" description="Helical" evidence="1">
    <location>
        <begin position="142"/>
        <end position="164"/>
    </location>
</feature>
<evidence type="ECO:0000259" key="2">
    <source>
        <dbReference type="Pfam" id="PF07670"/>
    </source>
</evidence>
<gene>
    <name evidence="3" type="ORF">IAB69_05690</name>
</gene>
<evidence type="ECO:0000313" key="4">
    <source>
        <dbReference type="Proteomes" id="UP000824110"/>
    </source>
</evidence>
<feature type="transmembrane region" description="Helical" evidence="1">
    <location>
        <begin position="40"/>
        <end position="65"/>
    </location>
</feature>
<keyword evidence="1" id="KW-0472">Membrane</keyword>